<keyword evidence="3" id="KW-1185">Reference proteome</keyword>
<protein>
    <recommendedName>
        <fullName evidence="1">UBA domain-containing protein</fullName>
    </recommendedName>
</protein>
<dbReference type="AlphaFoldDB" id="A0A0S3T2R2"/>
<evidence type="ECO:0000259" key="1">
    <source>
        <dbReference type="PROSITE" id="PS50030"/>
    </source>
</evidence>
<feature type="non-terminal residue" evidence="2">
    <location>
        <position position="93"/>
    </location>
</feature>
<dbReference type="EMBL" id="AP015043">
    <property type="protein sequence ID" value="BAT99526.1"/>
    <property type="molecule type" value="Genomic_DNA"/>
</dbReference>
<dbReference type="SUPFAM" id="SSF46934">
    <property type="entry name" value="UBA-like"/>
    <property type="match status" value="1"/>
</dbReference>
<dbReference type="InterPro" id="IPR009060">
    <property type="entry name" value="UBA-like_sf"/>
</dbReference>
<name>A0A0S3T2R2_PHAAN</name>
<sequence>MIHHFMGMGFSRGTVIDAINENGGDNEEEIMETLLALTAEKPSSEENDEILSILVDMGFTFEEACTAIDKCGPKAEIGDLADFISASQLEDEI</sequence>
<dbReference type="Gene3D" id="1.10.8.10">
    <property type="entry name" value="DNA helicase RuvA subunit, C-terminal domain"/>
    <property type="match status" value="2"/>
</dbReference>
<dbReference type="InterPro" id="IPR015940">
    <property type="entry name" value="UBA"/>
</dbReference>
<evidence type="ECO:0000313" key="2">
    <source>
        <dbReference type="EMBL" id="BAT99526.1"/>
    </source>
</evidence>
<dbReference type="PROSITE" id="PS50030">
    <property type="entry name" value="UBA"/>
    <property type="match status" value="1"/>
</dbReference>
<gene>
    <name evidence="2" type="primary">Vigan.10G097500</name>
    <name evidence="2" type="ORF">VIGAN_10097500</name>
</gene>
<feature type="domain" description="UBA" evidence="1">
    <location>
        <begin position="1"/>
        <end position="37"/>
    </location>
</feature>
<reference evidence="2 3" key="1">
    <citation type="journal article" date="2015" name="Sci. Rep.">
        <title>The power of single molecule real-time sequencing technology in the de novo assembly of a eukaryotic genome.</title>
        <authorList>
            <person name="Sakai H."/>
            <person name="Naito K."/>
            <person name="Ogiso-Tanaka E."/>
            <person name="Takahashi Y."/>
            <person name="Iseki K."/>
            <person name="Muto C."/>
            <person name="Satou K."/>
            <person name="Teruya K."/>
            <person name="Shiroma A."/>
            <person name="Shimoji M."/>
            <person name="Hirano T."/>
            <person name="Itoh T."/>
            <person name="Kaga A."/>
            <person name="Tomooka N."/>
        </authorList>
    </citation>
    <scope>NUCLEOTIDE SEQUENCE [LARGE SCALE GENOMIC DNA]</scope>
    <source>
        <strain evidence="3">cv. Shumari</strain>
    </source>
</reference>
<organism evidence="2 3">
    <name type="scientific">Vigna angularis var. angularis</name>
    <dbReference type="NCBI Taxonomy" id="157739"/>
    <lineage>
        <taxon>Eukaryota</taxon>
        <taxon>Viridiplantae</taxon>
        <taxon>Streptophyta</taxon>
        <taxon>Embryophyta</taxon>
        <taxon>Tracheophyta</taxon>
        <taxon>Spermatophyta</taxon>
        <taxon>Magnoliopsida</taxon>
        <taxon>eudicotyledons</taxon>
        <taxon>Gunneridae</taxon>
        <taxon>Pentapetalae</taxon>
        <taxon>rosids</taxon>
        <taxon>fabids</taxon>
        <taxon>Fabales</taxon>
        <taxon>Fabaceae</taxon>
        <taxon>Papilionoideae</taxon>
        <taxon>50 kb inversion clade</taxon>
        <taxon>NPAAA clade</taxon>
        <taxon>indigoferoid/millettioid clade</taxon>
        <taxon>Phaseoleae</taxon>
        <taxon>Vigna</taxon>
    </lineage>
</organism>
<evidence type="ECO:0000313" key="3">
    <source>
        <dbReference type="Proteomes" id="UP000291084"/>
    </source>
</evidence>
<dbReference type="Proteomes" id="UP000291084">
    <property type="component" value="Chromosome 10"/>
</dbReference>
<proteinExistence type="predicted"/>
<accession>A0A0S3T2R2</accession>